<reference evidence="4" key="1">
    <citation type="journal article" date="2019" name="Int. J. Syst. Evol. Microbiol.">
        <title>The Global Catalogue of Microorganisms (GCM) 10K type strain sequencing project: providing services to taxonomists for standard genome sequencing and annotation.</title>
        <authorList>
            <consortium name="The Broad Institute Genomics Platform"/>
            <consortium name="The Broad Institute Genome Sequencing Center for Infectious Disease"/>
            <person name="Wu L."/>
            <person name="Ma J."/>
        </authorList>
    </citation>
    <scope>NUCLEOTIDE SEQUENCE [LARGE SCALE GENOMIC DNA]</scope>
    <source>
        <strain evidence="4">CECT 7649</strain>
    </source>
</reference>
<feature type="region of interest" description="Disordered" evidence="1">
    <location>
        <begin position="29"/>
        <end position="56"/>
    </location>
</feature>
<dbReference type="PANTHER" id="PTHR37017">
    <property type="entry name" value="AB HYDROLASE-1 DOMAIN-CONTAINING PROTEIN-RELATED"/>
    <property type="match status" value="1"/>
</dbReference>
<evidence type="ECO:0000259" key="2">
    <source>
        <dbReference type="Pfam" id="PF12697"/>
    </source>
</evidence>
<dbReference type="RefSeq" id="WP_380825637.1">
    <property type="nucleotide sequence ID" value="NZ_JBHTCG010000005.1"/>
</dbReference>
<dbReference type="InterPro" id="IPR029058">
    <property type="entry name" value="AB_hydrolase_fold"/>
</dbReference>
<feature type="domain" description="AB hydrolase-1" evidence="2">
    <location>
        <begin position="3"/>
        <end position="225"/>
    </location>
</feature>
<dbReference type="InterPro" id="IPR000073">
    <property type="entry name" value="AB_hydrolase_1"/>
</dbReference>
<comment type="caution">
    <text evidence="3">The sequence shown here is derived from an EMBL/GenBank/DDBJ whole genome shotgun (WGS) entry which is preliminary data.</text>
</comment>
<name>A0ABW2P3M1_9ACTN</name>
<dbReference type="EMBL" id="JBHTCG010000005">
    <property type="protein sequence ID" value="MFC7382403.1"/>
    <property type="molecule type" value="Genomic_DNA"/>
</dbReference>
<dbReference type="Pfam" id="PF12697">
    <property type="entry name" value="Abhydrolase_6"/>
    <property type="match status" value="1"/>
</dbReference>
<dbReference type="Proteomes" id="UP001596496">
    <property type="component" value="Unassembled WGS sequence"/>
</dbReference>
<keyword evidence="4" id="KW-1185">Reference proteome</keyword>
<dbReference type="SUPFAM" id="SSF53474">
    <property type="entry name" value="alpha/beta-Hydrolases"/>
    <property type="match status" value="1"/>
</dbReference>
<dbReference type="InterPro" id="IPR052897">
    <property type="entry name" value="Sec-Metab_Biosynth_Hydrolase"/>
</dbReference>
<proteinExistence type="predicted"/>
<sequence length="232" mass="24377">MRVVFVHGACVRDGAWWWRRAAGHLEDGGITSTAPPLPSCGETGRPPGQGGPSLPDDVAEVRAHLAASDEPAVVVAHSYGGVVAGEAAAGLPQVRHLLYVASFLPEAGESLASFGGDTPAPYLDVTKDGTFGVRREVAARTFMQDCAEEDVMEGLARLVRQTVSATAEPVGAAAWREIPSTYLVCARDNGTPPALQRAQAERAGRALEIDAGHHPFLSRSRQVAELVLGLPV</sequence>
<organism evidence="3 4">
    <name type="scientific">Sphaerisporangium rhizosphaerae</name>
    <dbReference type="NCBI Taxonomy" id="2269375"/>
    <lineage>
        <taxon>Bacteria</taxon>
        <taxon>Bacillati</taxon>
        <taxon>Actinomycetota</taxon>
        <taxon>Actinomycetes</taxon>
        <taxon>Streptosporangiales</taxon>
        <taxon>Streptosporangiaceae</taxon>
        <taxon>Sphaerisporangium</taxon>
    </lineage>
</organism>
<gene>
    <name evidence="3" type="ORF">ACFQSB_09335</name>
</gene>
<protein>
    <submittedName>
        <fullName evidence="3">Alpha/beta fold hydrolase</fullName>
    </submittedName>
</protein>
<dbReference type="Gene3D" id="3.40.50.1820">
    <property type="entry name" value="alpha/beta hydrolase"/>
    <property type="match status" value="1"/>
</dbReference>
<evidence type="ECO:0000313" key="3">
    <source>
        <dbReference type="EMBL" id="MFC7382403.1"/>
    </source>
</evidence>
<evidence type="ECO:0000256" key="1">
    <source>
        <dbReference type="SAM" id="MobiDB-lite"/>
    </source>
</evidence>
<dbReference type="GO" id="GO:0016787">
    <property type="term" value="F:hydrolase activity"/>
    <property type="evidence" value="ECO:0007669"/>
    <property type="project" value="UniProtKB-KW"/>
</dbReference>
<keyword evidence="3" id="KW-0378">Hydrolase</keyword>
<evidence type="ECO:0000313" key="4">
    <source>
        <dbReference type="Proteomes" id="UP001596496"/>
    </source>
</evidence>
<accession>A0ABW2P3M1</accession>
<dbReference type="PANTHER" id="PTHR37017:SF11">
    <property type="entry name" value="ESTERASE_LIPASE_THIOESTERASE DOMAIN-CONTAINING PROTEIN"/>
    <property type="match status" value="1"/>
</dbReference>